<keyword evidence="7" id="KW-1185">Reference proteome</keyword>
<dbReference type="Gene3D" id="1.10.10.10">
    <property type="entry name" value="Winged helix-like DNA-binding domain superfamily/Winged helix DNA-binding domain"/>
    <property type="match status" value="1"/>
</dbReference>
<dbReference type="Pfam" id="PF13377">
    <property type="entry name" value="Peripla_BP_3"/>
    <property type="match status" value="1"/>
</dbReference>
<feature type="domain" description="HTH gntR-type" evidence="5">
    <location>
        <begin position="26"/>
        <end position="94"/>
    </location>
</feature>
<dbReference type="EMBL" id="BIFT01000002">
    <property type="protein sequence ID" value="GCE29640.1"/>
    <property type="molecule type" value="Genomic_DNA"/>
</dbReference>
<evidence type="ECO:0000256" key="3">
    <source>
        <dbReference type="ARBA" id="ARBA00023163"/>
    </source>
</evidence>
<feature type="region of interest" description="Disordered" evidence="4">
    <location>
        <begin position="1"/>
        <end position="24"/>
    </location>
</feature>
<dbReference type="PANTHER" id="PTHR30146:SF109">
    <property type="entry name" value="HTH-TYPE TRANSCRIPTIONAL REGULATOR GALS"/>
    <property type="match status" value="1"/>
</dbReference>
<evidence type="ECO:0000256" key="1">
    <source>
        <dbReference type="ARBA" id="ARBA00023015"/>
    </source>
</evidence>
<dbReference type="Gene3D" id="3.40.50.2300">
    <property type="match status" value="2"/>
</dbReference>
<evidence type="ECO:0000313" key="7">
    <source>
        <dbReference type="Proteomes" id="UP000287171"/>
    </source>
</evidence>
<dbReference type="SUPFAM" id="SSF46785">
    <property type="entry name" value="Winged helix' DNA-binding domain"/>
    <property type="match status" value="1"/>
</dbReference>
<dbReference type="PROSITE" id="PS50949">
    <property type="entry name" value="HTH_GNTR"/>
    <property type="match status" value="1"/>
</dbReference>
<dbReference type="SUPFAM" id="SSF53822">
    <property type="entry name" value="Periplasmic binding protein-like I"/>
    <property type="match status" value="1"/>
</dbReference>
<keyword evidence="2" id="KW-0238">DNA-binding</keyword>
<dbReference type="InterPro" id="IPR028082">
    <property type="entry name" value="Peripla_BP_I"/>
</dbReference>
<gene>
    <name evidence="6" type="ORF">KDA_51240</name>
</gene>
<evidence type="ECO:0000256" key="4">
    <source>
        <dbReference type="SAM" id="MobiDB-lite"/>
    </source>
</evidence>
<dbReference type="GO" id="GO:0000976">
    <property type="term" value="F:transcription cis-regulatory region binding"/>
    <property type="evidence" value="ECO:0007669"/>
    <property type="project" value="TreeGrafter"/>
</dbReference>
<dbReference type="OrthoDB" id="147262at2"/>
<keyword evidence="1" id="KW-0805">Transcription regulation</keyword>
<dbReference type="PANTHER" id="PTHR30146">
    <property type="entry name" value="LACI-RELATED TRANSCRIPTIONAL REPRESSOR"/>
    <property type="match status" value="1"/>
</dbReference>
<accession>A0A402BEB5</accession>
<dbReference type="AlphaFoldDB" id="A0A402BEB5"/>
<protein>
    <recommendedName>
        <fullName evidence="5">HTH gntR-type domain-containing protein</fullName>
    </recommendedName>
</protein>
<dbReference type="InterPro" id="IPR036388">
    <property type="entry name" value="WH-like_DNA-bd_sf"/>
</dbReference>
<proteinExistence type="predicted"/>
<dbReference type="InterPro" id="IPR036390">
    <property type="entry name" value="WH_DNA-bd_sf"/>
</dbReference>
<sequence>MDASIKSFDENDLQGPKLRRSEQTRRANVKVAEVCERLRALAAELGPGSRLPRMRELCSTFNISSATLTTALDLLEYEQIFYRKERQGIFVSNTLLKRSVHVVFNISMIADHATSPFWSLLWGRLAQISEQRSKTKNEQISFHFPGHTMPHQLPDEHIALLNSPAVDGSVIVGFNAHSADHVPLLTKPHVVFAGGGDWMVKYDEMEASRLAAEALVRKQCQRIAYWSAWEQHVDDVSVQAHHFYQALQQCNLPADPALFRYVPEMSTPMSRPLTYQERGYLLAKEVFGSSRAEKPDGIYISDDLMTDGALAAFNELGIHVGKEVEIVSLSNLDSPILFGSTQHMTLLEQDPELLVKSMFLLLEVLMNGEHPHEDTVYVPYRLREG</sequence>
<dbReference type="InterPro" id="IPR046335">
    <property type="entry name" value="LacI/GalR-like_sensor"/>
</dbReference>
<organism evidence="6 7">
    <name type="scientific">Dictyobacter alpinus</name>
    <dbReference type="NCBI Taxonomy" id="2014873"/>
    <lineage>
        <taxon>Bacteria</taxon>
        <taxon>Bacillati</taxon>
        <taxon>Chloroflexota</taxon>
        <taxon>Ktedonobacteria</taxon>
        <taxon>Ktedonobacterales</taxon>
        <taxon>Dictyobacteraceae</taxon>
        <taxon>Dictyobacter</taxon>
    </lineage>
</organism>
<dbReference type="GO" id="GO:0003700">
    <property type="term" value="F:DNA-binding transcription factor activity"/>
    <property type="evidence" value="ECO:0007669"/>
    <property type="project" value="InterPro"/>
</dbReference>
<dbReference type="Pfam" id="PF00392">
    <property type="entry name" value="GntR"/>
    <property type="match status" value="1"/>
</dbReference>
<dbReference type="SMART" id="SM00345">
    <property type="entry name" value="HTH_GNTR"/>
    <property type="match status" value="1"/>
</dbReference>
<keyword evidence="3" id="KW-0804">Transcription</keyword>
<comment type="caution">
    <text evidence="6">The sequence shown here is derived from an EMBL/GenBank/DDBJ whole genome shotgun (WGS) entry which is preliminary data.</text>
</comment>
<evidence type="ECO:0000256" key="2">
    <source>
        <dbReference type="ARBA" id="ARBA00023125"/>
    </source>
</evidence>
<name>A0A402BEB5_9CHLR</name>
<dbReference type="Proteomes" id="UP000287171">
    <property type="component" value="Unassembled WGS sequence"/>
</dbReference>
<evidence type="ECO:0000259" key="5">
    <source>
        <dbReference type="PROSITE" id="PS50949"/>
    </source>
</evidence>
<evidence type="ECO:0000313" key="6">
    <source>
        <dbReference type="EMBL" id="GCE29640.1"/>
    </source>
</evidence>
<reference evidence="7" key="1">
    <citation type="submission" date="2018-12" db="EMBL/GenBank/DDBJ databases">
        <title>Tengunoibacter tsumagoiensis gen. nov., sp. nov., Dictyobacter kobayashii sp. nov., D. alpinus sp. nov., and D. joshuensis sp. nov. and description of Dictyobacteraceae fam. nov. within the order Ktedonobacterales isolated from Tengu-no-mugimeshi.</title>
        <authorList>
            <person name="Wang C.M."/>
            <person name="Zheng Y."/>
            <person name="Sakai Y."/>
            <person name="Toyoda A."/>
            <person name="Minakuchi Y."/>
            <person name="Abe K."/>
            <person name="Yokota A."/>
            <person name="Yabe S."/>
        </authorList>
    </citation>
    <scope>NUCLEOTIDE SEQUENCE [LARGE SCALE GENOMIC DNA]</scope>
    <source>
        <strain evidence="7">Uno16</strain>
    </source>
</reference>
<dbReference type="InterPro" id="IPR000524">
    <property type="entry name" value="Tscrpt_reg_HTH_GntR"/>
</dbReference>
<dbReference type="RefSeq" id="WP_126629867.1">
    <property type="nucleotide sequence ID" value="NZ_BIFT01000002.1"/>
</dbReference>